<evidence type="ECO:0000259" key="2">
    <source>
        <dbReference type="Pfam" id="PF02540"/>
    </source>
</evidence>
<dbReference type="HOGENOM" id="CLU_061181_2_0_9"/>
<dbReference type="Proteomes" id="UP000006889">
    <property type="component" value="Chromosome"/>
</dbReference>
<dbReference type="STRING" id="632518.Calow_1381"/>
<feature type="active site" description="Nucleophile and sulfur donor" evidence="1">
    <location>
        <position position="200"/>
    </location>
</feature>
<dbReference type="PANTHER" id="PTHR43169:SF2">
    <property type="entry name" value="NAD_GMP SYNTHASE DOMAIN-CONTAINING PROTEIN"/>
    <property type="match status" value="1"/>
</dbReference>
<proteinExistence type="predicted"/>
<reference key="1">
    <citation type="submission" date="2010-09" db="EMBL/GenBank/DDBJ databases">
        <title>Complete sequence of Caldicellulosiruptor owensensis OL.</title>
        <authorList>
            <consortium name="US DOE Joint Genome Institute"/>
            <person name="Lucas S."/>
            <person name="Copeland A."/>
            <person name="Lapidus A."/>
            <person name="Cheng J.-F."/>
            <person name="Bruce D."/>
            <person name="Goodwin L."/>
            <person name="Pitluck S."/>
            <person name="Davenport K."/>
            <person name="Detter J.C."/>
            <person name="Han C."/>
            <person name="Tapia R."/>
            <person name="Land M."/>
            <person name="Hauser L."/>
            <person name="Chang Y.-J."/>
            <person name="Jeffries C."/>
            <person name="Kyrpides N."/>
            <person name="Ivanova N."/>
            <person name="Mikhailova N."/>
            <person name="Blumer-Schuette S.E."/>
            <person name="Kelly R.M."/>
            <person name="Woyke T."/>
        </authorList>
    </citation>
    <scope>NUCLEOTIDE SEQUENCE</scope>
    <source>
        <strain>OL</strain>
    </source>
</reference>
<dbReference type="CDD" id="cd01990">
    <property type="entry name" value="LarE-like"/>
    <property type="match status" value="1"/>
</dbReference>
<dbReference type="InterPro" id="IPR052188">
    <property type="entry name" value="Ni-pincer_cofactor_biosynth"/>
</dbReference>
<dbReference type="KEGG" id="cow:Calow_1381"/>
<dbReference type="GO" id="GO:0016783">
    <property type="term" value="F:sulfurtransferase activity"/>
    <property type="evidence" value="ECO:0007669"/>
    <property type="project" value="InterPro"/>
</dbReference>
<dbReference type="AlphaFoldDB" id="E4Q2J1"/>
<organism evidence="3 4">
    <name type="scientific">Caldicellulosiruptor owensensis (strain ATCC 700167 / DSM 13100 / OL)</name>
    <dbReference type="NCBI Taxonomy" id="632518"/>
    <lineage>
        <taxon>Bacteria</taxon>
        <taxon>Bacillati</taxon>
        <taxon>Bacillota</taxon>
        <taxon>Bacillota incertae sedis</taxon>
        <taxon>Caldicellulosiruptorales</taxon>
        <taxon>Caldicellulosiruptoraceae</taxon>
        <taxon>Caldicellulosiruptor</taxon>
    </lineage>
</organism>
<reference evidence="3 4" key="2">
    <citation type="journal article" date="2011" name="J. Bacteriol.">
        <title>Complete genome sequences for the anaerobic, extremely thermophilic plant biomass-degrading bacteria Caldicellulosiruptor hydrothermalis, Caldicellulosiruptor kristjanssonii, Caldicellulosiruptor kronotskyensis, Caldicellulosiruptor owensenis, and Caldicellulosiruptor lactoaceticus.</title>
        <authorList>
            <person name="Blumer-Schuette S.E."/>
            <person name="Ozdemir I."/>
            <person name="Mistry D."/>
            <person name="Lucas S."/>
            <person name="Lapidus A."/>
            <person name="Cheng J.F."/>
            <person name="Goodwin L.A."/>
            <person name="Pitluck S."/>
            <person name="Land M.L."/>
            <person name="Hauser L.J."/>
            <person name="Woyke T."/>
            <person name="Mikhailova N."/>
            <person name="Pati A."/>
            <person name="Kyrpides N.C."/>
            <person name="Ivanova N."/>
            <person name="Detter J.C."/>
            <person name="Walston-Davenport K."/>
            <person name="Han S."/>
            <person name="Adams M.W."/>
            <person name="Kelly R.M."/>
        </authorList>
    </citation>
    <scope>NUCLEOTIDE SEQUENCE [LARGE SCALE GENOMIC DNA]</scope>
    <source>
        <strain evidence="4">ATCC 700167 / DSM 13100 / OL</strain>
    </source>
</reference>
<dbReference type="NCBIfam" id="TIGR00268">
    <property type="entry name" value="ATP-dependent sacrificial sulfur transferase LarE"/>
    <property type="match status" value="1"/>
</dbReference>
<evidence type="ECO:0000313" key="4">
    <source>
        <dbReference type="Proteomes" id="UP000006889"/>
    </source>
</evidence>
<dbReference type="InterPro" id="IPR005232">
    <property type="entry name" value="LarE"/>
</dbReference>
<evidence type="ECO:0000313" key="3">
    <source>
        <dbReference type="EMBL" id="ADQ04933.1"/>
    </source>
</evidence>
<dbReference type="EMBL" id="CP002216">
    <property type="protein sequence ID" value="ADQ04933.1"/>
    <property type="molecule type" value="Genomic_DNA"/>
</dbReference>
<dbReference type="SUPFAM" id="SSF52402">
    <property type="entry name" value="Adenine nucleotide alpha hydrolases-like"/>
    <property type="match status" value="1"/>
</dbReference>
<dbReference type="PIRSF" id="PIRSF006661">
    <property type="entry name" value="PP-lp_UCP006661"/>
    <property type="match status" value="1"/>
</dbReference>
<dbReference type="InterPro" id="IPR014729">
    <property type="entry name" value="Rossmann-like_a/b/a_fold"/>
</dbReference>
<dbReference type="eggNOG" id="COG1606">
    <property type="taxonomic scope" value="Bacteria"/>
</dbReference>
<dbReference type="Gene3D" id="3.40.50.620">
    <property type="entry name" value="HUPs"/>
    <property type="match status" value="1"/>
</dbReference>
<dbReference type="PANTHER" id="PTHR43169">
    <property type="entry name" value="EXSB FAMILY PROTEIN"/>
    <property type="match status" value="1"/>
</dbReference>
<gene>
    <name evidence="3" type="ordered locus">Calow_1381</name>
</gene>
<feature type="domain" description="NAD/GMP synthase" evidence="2">
    <location>
        <begin position="41"/>
        <end position="103"/>
    </location>
</feature>
<sequence length="289" mass="32722">MKDGLQLNLQASKLKKAGIKTLVDKKIAYEKLERLKEIIKGYESVLVAFSGGVDSTFLLKVSFDVLGDKAIAVFSSSVLSPQREKEDAARLAKDIGAKLIVIERDVFSNEDFMKNDKFRCYYCKKDLIKRLKILKEELNLNEIVEGSNIDDLQDFRPGRKALEEEGIKSPLFEAGLTKEEIRYLSKEFGLSTYQKHSSACLVTRIPYGDEITLEKIQMIEKAEDFLVQKGFSQVRVRHHGAVARIEVAKEELSKFFDTKLLDEVSNALKALGFKYVTLDLSGYRTGSMN</sequence>
<dbReference type="Pfam" id="PF02540">
    <property type="entry name" value="NAD_synthase"/>
    <property type="match status" value="1"/>
</dbReference>
<evidence type="ECO:0000256" key="1">
    <source>
        <dbReference type="PIRSR" id="PIRSR006661-1"/>
    </source>
</evidence>
<accession>E4Q2J1</accession>
<protein>
    <submittedName>
        <fullName evidence="3">PP-loop domain protein</fullName>
    </submittedName>
</protein>
<name>E4Q2J1_CALOW</name>
<keyword evidence="4" id="KW-1185">Reference proteome</keyword>
<dbReference type="GO" id="GO:0006163">
    <property type="term" value="P:purine nucleotide metabolic process"/>
    <property type="evidence" value="ECO:0007669"/>
    <property type="project" value="UniProtKB-ARBA"/>
</dbReference>
<dbReference type="InterPro" id="IPR022310">
    <property type="entry name" value="NAD/GMP_synthase"/>
</dbReference>